<reference evidence="1 2" key="1">
    <citation type="submission" date="2014-12" db="EMBL/GenBank/DDBJ databases">
        <title>16Stimator: statistical estimation of ribosomal gene copy numbers from draft genome assemblies.</title>
        <authorList>
            <person name="Perisin M.A."/>
            <person name="Vetter M."/>
            <person name="Gilbert J.A."/>
            <person name="Bergelson J."/>
        </authorList>
    </citation>
    <scope>NUCLEOTIDE SEQUENCE [LARGE SCALE GENOMIC DNA]</scope>
    <source>
        <strain evidence="1 2">MEJ076</strain>
    </source>
</reference>
<gene>
    <name evidence="1" type="ORF">RU07_15840</name>
</gene>
<proteinExistence type="predicted"/>
<dbReference type="AlphaFoldDB" id="A0A0D0KTL0"/>
<sequence length="271" mass="28613">MGGSALASAYEGHQLQGMSSDGTVYLEYSQGTSKGSSAAADLAVRLVSTITGSITTIPIPSTASAGSAILSADGKTVVGTYYNDADNKQYSYRWTAGGGFVTFGTPEEANVVAVSETGVSAGYYYDSETESYVAAIWDADGRTDAPTDTRFVATRASNISRDASTVVGSLYVTNDDANTHAMVWDRENNTIRDIHTSTYVASNATHVSADGSVVAGRWDDANGKSRVFRWTSDNETMQDIGSLVDDGYMYLTAMSDDGDVLVGYGLSENTL</sequence>
<dbReference type="SUPFAM" id="SSF82171">
    <property type="entry name" value="DPP6 N-terminal domain-like"/>
    <property type="match status" value="1"/>
</dbReference>
<feature type="non-terminal residue" evidence="1">
    <location>
        <position position="271"/>
    </location>
</feature>
<comment type="caution">
    <text evidence="1">The sequence shown here is derived from an EMBL/GenBank/DDBJ whole genome shotgun (WGS) entry which is preliminary data.</text>
</comment>
<protein>
    <submittedName>
        <fullName evidence="1">Uncharacterized protein</fullName>
    </submittedName>
</protein>
<accession>A0A0D0KTL0</accession>
<dbReference type="Proteomes" id="UP000035017">
    <property type="component" value="Unassembled WGS sequence"/>
</dbReference>
<dbReference type="NCBIfam" id="TIGR02913">
    <property type="entry name" value="HAF_rpt"/>
    <property type="match status" value="1"/>
</dbReference>
<organism evidence="1 2">
    <name type="scientific">Agrobacterium tumefaciens</name>
    <dbReference type="NCBI Taxonomy" id="358"/>
    <lineage>
        <taxon>Bacteria</taxon>
        <taxon>Pseudomonadati</taxon>
        <taxon>Pseudomonadota</taxon>
        <taxon>Alphaproteobacteria</taxon>
        <taxon>Hyphomicrobiales</taxon>
        <taxon>Rhizobiaceae</taxon>
        <taxon>Rhizobium/Agrobacterium group</taxon>
        <taxon>Agrobacterium</taxon>
        <taxon>Agrobacterium tumefaciens complex</taxon>
    </lineage>
</organism>
<dbReference type="EMBL" id="JXQV01000013">
    <property type="protein sequence ID" value="KIQ01546.1"/>
    <property type="molecule type" value="Genomic_DNA"/>
</dbReference>
<dbReference type="InterPro" id="IPR014262">
    <property type="entry name" value="HAF_rpt"/>
</dbReference>
<name>A0A0D0KTL0_AGRTU</name>
<evidence type="ECO:0000313" key="2">
    <source>
        <dbReference type="Proteomes" id="UP000035017"/>
    </source>
</evidence>
<evidence type="ECO:0000313" key="1">
    <source>
        <dbReference type="EMBL" id="KIQ01546.1"/>
    </source>
</evidence>